<keyword evidence="1" id="KW-0479">Metal-binding</keyword>
<gene>
    <name evidence="7" type="ORF">AWC38_SpisGene24553</name>
</gene>
<comment type="caution">
    <text evidence="7">The sequence shown here is derived from an EMBL/GenBank/DDBJ whole genome shotgun (WGS) entry which is preliminary data.</text>
</comment>
<dbReference type="InterPro" id="IPR006612">
    <property type="entry name" value="THAP_Znf"/>
</dbReference>
<keyword evidence="4 5" id="KW-0238">DNA-binding</keyword>
<keyword evidence="2 5" id="KW-0863">Zinc-finger</keyword>
<keyword evidence="3" id="KW-0862">Zinc</keyword>
<keyword evidence="8" id="KW-1185">Reference proteome</keyword>
<organism evidence="7 8">
    <name type="scientific">Stylophora pistillata</name>
    <name type="common">Smooth cauliflower coral</name>
    <dbReference type="NCBI Taxonomy" id="50429"/>
    <lineage>
        <taxon>Eukaryota</taxon>
        <taxon>Metazoa</taxon>
        <taxon>Cnidaria</taxon>
        <taxon>Anthozoa</taxon>
        <taxon>Hexacorallia</taxon>
        <taxon>Scleractinia</taxon>
        <taxon>Astrocoeniina</taxon>
        <taxon>Pocilloporidae</taxon>
        <taxon>Stylophora</taxon>
    </lineage>
</organism>
<proteinExistence type="predicted"/>
<evidence type="ECO:0000313" key="8">
    <source>
        <dbReference type="Proteomes" id="UP000225706"/>
    </source>
</evidence>
<accession>A0A2B4QZN2</accession>
<evidence type="ECO:0000259" key="6">
    <source>
        <dbReference type="PROSITE" id="PS50950"/>
    </source>
</evidence>
<dbReference type="STRING" id="50429.A0A2B4QZN2"/>
<dbReference type="EMBL" id="LSMT01002085">
    <property type="protein sequence ID" value="PFX11634.1"/>
    <property type="molecule type" value="Genomic_DNA"/>
</dbReference>
<evidence type="ECO:0000256" key="5">
    <source>
        <dbReference type="PROSITE-ProRule" id="PRU00309"/>
    </source>
</evidence>
<dbReference type="Pfam" id="PF05485">
    <property type="entry name" value="THAP"/>
    <property type="match status" value="1"/>
</dbReference>
<dbReference type="AlphaFoldDB" id="A0A2B4QZN2"/>
<dbReference type="PROSITE" id="PS50950">
    <property type="entry name" value="ZF_THAP"/>
    <property type="match status" value="1"/>
</dbReference>
<evidence type="ECO:0000256" key="3">
    <source>
        <dbReference type="ARBA" id="ARBA00022833"/>
    </source>
</evidence>
<dbReference type="OrthoDB" id="5965425at2759"/>
<dbReference type="Proteomes" id="UP000225706">
    <property type="component" value="Unassembled WGS sequence"/>
</dbReference>
<protein>
    <recommendedName>
        <fullName evidence="6">THAP-type domain-containing protein</fullName>
    </recommendedName>
</protein>
<evidence type="ECO:0000313" key="7">
    <source>
        <dbReference type="EMBL" id="PFX11634.1"/>
    </source>
</evidence>
<name>A0A2B4QZN2_STYPI</name>
<reference evidence="8" key="1">
    <citation type="journal article" date="2017" name="bioRxiv">
        <title>Comparative analysis of the genomes of Stylophora pistillata and Acropora digitifera provides evidence for extensive differences between species of corals.</title>
        <authorList>
            <person name="Voolstra C.R."/>
            <person name="Li Y."/>
            <person name="Liew Y.J."/>
            <person name="Baumgarten S."/>
            <person name="Zoccola D."/>
            <person name="Flot J.-F."/>
            <person name="Tambutte S."/>
            <person name="Allemand D."/>
            <person name="Aranda M."/>
        </authorList>
    </citation>
    <scope>NUCLEOTIDE SEQUENCE [LARGE SCALE GENOMIC DNA]</scope>
</reference>
<evidence type="ECO:0000256" key="1">
    <source>
        <dbReference type="ARBA" id="ARBA00022723"/>
    </source>
</evidence>
<dbReference type="SUPFAM" id="SSF57716">
    <property type="entry name" value="Glucocorticoid receptor-like (DNA-binding domain)"/>
    <property type="match status" value="1"/>
</dbReference>
<dbReference type="GO" id="GO:0008270">
    <property type="term" value="F:zinc ion binding"/>
    <property type="evidence" value="ECO:0007669"/>
    <property type="project" value="UniProtKB-KW"/>
</dbReference>
<dbReference type="GO" id="GO:0003677">
    <property type="term" value="F:DNA binding"/>
    <property type="evidence" value="ECO:0007669"/>
    <property type="project" value="UniProtKB-UniRule"/>
</dbReference>
<evidence type="ECO:0000256" key="2">
    <source>
        <dbReference type="ARBA" id="ARBA00022771"/>
    </source>
</evidence>
<sequence>MPGDNCSVVGCGTCRKTKGIGIWKLPAPRNEAYRKWREDWLHELKKYRVTDSNFQRQIENDKVFTCEKHFHENDIEITVSEKMTKKRPKFGALPLLSMPQKSFQKQPPTPRPLRSIVKEDFEVSDILTEKRHCYKSFHEFCKRAQSLKIIQEWCTQAKEDRMVFRKSNESSVCLPQLELVVDDSLGFTILVYVYGSNLGLWYLKKNQMHYVPWK</sequence>
<evidence type="ECO:0000256" key="4">
    <source>
        <dbReference type="ARBA" id="ARBA00023125"/>
    </source>
</evidence>
<feature type="domain" description="THAP-type" evidence="6">
    <location>
        <begin position="1"/>
        <end position="97"/>
    </location>
</feature>